<feature type="region of interest" description="Disordered" evidence="1">
    <location>
        <begin position="1"/>
        <end position="21"/>
    </location>
</feature>
<evidence type="ECO:0000256" key="1">
    <source>
        <dbReference type="SAM" id="MobiDB-lite"/>
    </source>
</evidence>
<protein>
    <submittedName>
        <fullName evidence="2">Uncharacterized protein</fullName>
    </submittedName>
</protein>
<reference evidence="2" key="1">
    <citation type="submission" date="2021-02" db="EMBL/GenBank/DDBJ databases">
        <authorList>
            <person name="Dougan E. K."/>
            <person name="Rhodes N."/>
            <person name="Thang M."/>
            <person name="Chan C."/>
        </authorList>
    </citation>
    <scope>NUCLEOTIDE SEQUENCE</scope>
</reference>
<dbReference type="AlphaFoldDB" id="A0A812WUC7"/>
<feature type="non-terminal residue" evidence="2">
    <location>
        <position position="1"/>
    </location>
</feature>
<gene>
    <name evidence="2" type="ORF">SPIL2461_LOCUS19476</name>
</gene>
<name>A0A812WUC7_SYMPI</name>
<organism evidence="2 3">
    <name type="scientific">Symbiodinium pilosum</name>
    <name type="common">Dinoflagellate</name>
    <dbReference type="NCBI Taxonomy" id="2952"/>
    <lineage>
        <taxon>Eukaryota</taxon>
        <taxon>Sar</taxon>
        <taxon>Alveolata</taxon>
        <taxon>Dinophyceae</taxon>
        <taxon>Suessiales</taxon>
        <taxon>Symbiodiniaceae</taxon>
        <taxon>Symbiodinium</taxon>
    </lineage>
</organism>
<accession>A0A812WUC7</accession>
<evidence type="ECO:0000313" key="2">
    <source>
        <dbReference type="EMBL" id="CAE7694726.1"/>
    </source>
</evidence>
<comment type="caution">
    <text evidence="2">The sequence shown here is derived from an EMBL/GenBank/DDBJ whole genome shotgun (WGS) entry which is preliminary data.</text>
</comment>
<dbReference type="EMBL" id="CAJNIZ010044599">
    <property type="protein sequence ID" value="CAE7694726.1"/>
    <property type="molecule type" value="Genomic_DNA"/>
</dbReference>
<sequence>MQDCGVETAESVEPSDGVQGAFPLWKDPALCPDEQVVQEPTPSPSTVGRCKQQQLASLPMAMFEHENMDSIDISSGEENDEKISASGEWFSGSFVGARHRLVAE</sequence>
<dbReference type="Proteomes" id="UP000649617">
    <property type="component" value="Unassembled WGS sequence"/>
</dbReference>
<keyword evidence="3" id="KW-1185">Reference proteome</keyword>
<evidence type="ECO:0000313" key="3">
    <source>
        <dbReference type="Proteomes" id="UP000649617"/>
    </source>
</evidence>
<proteinExistence type="predicted"/>